<name>A0AAV4SZI2_9ARAC</name>
<dbReference type="AlphaFoldDB" id="A0AAV4SZI2"/>
<proteinExistence type="predicted"/>
<sequence length="92" mass="10654">MKAITPSWQAKVSNSSGHFASFFLDTSTRYHVMIHLRVKDFNIEQEVKVDEEDKEVGEQDEEGRKLTVFILTDHVNELWDLSPSARLEYSVP</sequence>
<evidence type="ECO:0000313" key="2">
    <source>
        <dbReference type="Proteomes" id="UP001054837"/>
    </source>
</evidence>
<reference evidence="1 2" key="1">
    <citation type="submission" date="2021-06" db="EMBL/GenBank/DDBJ databases">
        <title>Caerostris darwini draft genome.</title>
        <authorList>
            <person name="Kono N."/>
            <person name="Arakawa K."/>
        </authorList>
    </citation>
    <scope>NUCLEOTIDE SEQUENCE [LARGE SCALE GENOMIC DNA]</scope>
</reference>
<accession>A0AAV4SZI2</accession>
<gene>
    <name evidence="1" type="ORF">CDAR_209781</name>
</gene>
<comment type="caution">
    <text evidence="1">The sequence shown here is derived from an EMBL/GenBank/DDBJ whole genome shotgun (WGS) entry which is preliminary data.</text>
</comment>
<evidence type="ECO:0000313" key="1">
    <source>
        <dbReference type="EMBL" id="GIY39259.1"/>
    </source>
</evidence>
<protein>
    <submittedName>
        <fullName evidence="1">Uncharacterized protein</fullName>
    </submittedName>
</protein>
<dbReference type="EMBL" id="BPLQ01008773">
    <property type="protein sequence ID" value="GIY39259.1"/>
    <property type="molecule type" value="Genomic_DNA"/>
</dbReference>
<dbReference type="Proteomes" id="UP001054837">
    <property type="component" value="Unassembled WGS sequence"/>
</dbReference>
<keyword evidence="2" id="KW-1185">Reference proteome</keyword>
<organism evidence="1 2">
    <name type="scientific">Caerostris darwini</name>
    <dbReference type="NCBI Taxonomy" id="1538125"/>
    <lineage>
        <taxon>Eukaryota</taxon>
        <taxon>Metazoa</taxon>
        <taxon>Ecdysozoa</taxon>
        <taxon>Arthropoda</taxon>
        <taxon>Chelicerata</taxon>
        <taxon>Arachnida</taxon>
        <taxon>Araneae</taxon>
        <taxon>Araneomorphae</taxon>
        <taxon>Entelegynae</taxon>
        <taxon>Araneoidea</taxon>
        <taxon>Araneidae</taxon>
        <taxon>Caerostris</taxon>
    </lineage>
</organism>